<dbReference type="EMBL" id="MK697705">
    <property type="protein sequence ID" value="QHR92620.1"/>
    <property type="molecule type" value="Genomic_DNA"/>
</dbReference>
<protein>
    <submittedName>
        <fullName evidence="1">Uncharacterized protein</fullName>
    </submittedName>
</protein>
<dbReference type="AlphaFoldDB" id="A0A6B9XWV1"/>
<name>A0A6B9XWV1_PICSI</name>
<geneLocation type="mitochondrion" evidence="1"/>
<gene>
    <name evidence="1" type="primary">orf06722</name>
    <name evidence="1" type="ORF">Q903MT_gene6667</name>
</gene>
<evidence type="ECO:0000313" key="1">
    <source>
        <dbReference type="EMBL" id="QHR92620.1"/>
    </source>
</evidence>
<reference evidence="1" key="1">
    <citation type="submission" date="2019-03" db="EMBL/GenBank/DDBJ databases">
        <title>Largest Complete Mitochondrial Genome of a Gymnosperm, Sitka Spruce (Picea sitchensis), Indicates Complex Physical Structure.</title>
        <authorList>
            <person name="Jackman S.D."/>
            <person name="Coombe L."/>
            <person name="Warren R."/>
            <person name="Kirk H."/>
            <person name="Trinh E."/>
            <person name="McLeod T."/>
            <person name="Pleasance S."/>
            <person name="Pandoh P."/>
            <person name="Zhao Y."/>
            <person name="Coope R."/>
            <person name="Bousquet J."/>
            <person name="Bohlmann J.C."/>
            <person name="Jones S.J.M."/>
            <person name="Birol I."/>
        </authorList>
    </citation>
    <scope>NUCLEOTIDE SEQUENCE</scope>
    <source>
        <strain evidence="1">Q903</strain>
    </source>
</reference>
<organism evidence="1">
    <name type="scientific">Picea sitchensis</name>
    <name type="common">Sitka spruce</name>
    <name type="synonym">Pinus sitchensis</name>
    <dbReference type="NCBI Taxonomy" id="3332"/>
    <lineage>
        <taxon>Eukaryota</taxon>
        <taxon>Viridiplantae</taxon>
        <taxon>Streptophyta</taxon>
        <taxon>Embryophyta</taxon>
        <taxon>Tracheophyta</taxon>
        <taxon>Spermatophyta</taxon>
        <taxon>Pinopsida</taxon>
        <taxon>Pinidae</taxon>
        <taxon>Conifers I</taxon>
        <taxon>Pinales</taxon>
        <taxon>Pinaceae</taxon>
        <taxon>Picea</taxon>
    </lineage>
</organism>
<accession>A0A6B9XWV1</accession>
<sequence>MAWLALTPSFPLYLTYECVYSLSTLISAKYLLCTLREIYYTLLKDNNQIGDAWLYERSSIGRKG</sequence>
<keyword evidence="1" id="KW-0496">Mitochondrion</keyword>
<proteinExistence type="predicted"/>